<feature type="compositionally biased region" description="Low complexity" evidence="1">
    <location>
        <begin position="470"/>
        <end position="479"/>
    </location>
</feature>
<evidence type="ECO:0000313" key="2">
    <source>
        <dbReference type="EMBL" id="CEM12103.1"/>
    </source>
</evidence>
<feature type="region of interest" description="Disordered" evidence="1">
    <location>
        <begin position="324"/>
        <end position="357"/>
    </location>
</feature>
<gene>
    <name evidence="2" type="ORF">Cvel_16769</name>
</gene>
<name>A0A0G4FG17_9ALVE</name>
<dbReference type="VEuPathDB" id="CryptoDB:Cvel_16769"/>
<feature type="compositionally biased region" description="Low complexity" evidence="1">
    <location>
        <begin position="395"/>
        <end position="411"/>
    </location>
</feature>
<reference evidence="2" key="1">
    <citation type="submission" date="2014-11" db="EMBL/GenBank/DDBJ databases">
        <authorList>
            <person name="Otto D Thomas"/>
            <person name="Naeem Raeece"/>
        </authorList>
    </citation>
    <scope>NUCLEOTIDE SEQUENCE</scope>
</reference>
<feature type="compositionally biased region" description="Pro residues" evidence="1">
    <location>
        <begin position="460"/>
        <end position="469"/>
    </location>
</feature>
<protein>
    <submittedName>
        <fullName evidence="2">Uncharacterized protein</fullName>
    </submittedName>
</protein>
<organism evidence="2">
    <name type="scientific">Chromera velia CCMP2878</name>
    <dbReference type="NCBI Taxonomy" id="1169474"/>
    <lineage>
        <taxon>Eukaryota</taxon>
        <taxon>Sar</taxon>
        <taxon>Alveolata</taxon>
        <taxon>Colpodellida</taxon>
        <taxon>Chromeraceae</taxon>
        <taxon>Chromera</taxon>
    </lineage>
</organism>
<evidence type="ECO:0000256" key="1">
    <source>
        <dbReference type="SAM" id="MobiDB-lite"/>
    </source>
</evidence>
<feature type="region of interest" description="Disordered" evidence="1">
    <location>
        <begin position="394"/>
        <end position="637"/>
    </location>
</feature>
<feature type="compositionally biased region" description="Low complexity" evidence="1">
    <location>
        <begin position="581"/>
        <end position="591"/>
    </location>
</feature>
<proteinExistence type="predicted"/>
<feature type="region of interest" description="Disordered" evidence="1">
    <location>
        <begin position="101"/>
        <end position="150"/>
    </location>
</feature>
<feature type="compositionally biased region" description="Low complexity" evidence="1">
    <location>
        <begin position="509"/>
        <end position="543"/>
    </location>
</feature>
<dbReference type="EMBL" id="CDMZ01000339">
    <property type="protein sequence ID" value="CEM12103.1"/>
    <property type="molecule type" value="Genomic_DNA"/>
</dbReference>
<feature type="compositionally biased region" description="Polar residues" evidence="1">
    <location>
        <begin position="625"/>
        <end position="637"/>
    </location>
</feature>
<accession>A0A0G4FG17</accession>
<dbReference type="AlphaFoldDB" id="A0A0G4FG17"/>
<sequence length="637" mass="65301">MLALIAPARRPTVTGANAGESVRIAGPPREKMIKQEVKVPQVPDPLEEICNRSRSAAEVAAARRDFQGMGAAGAGGQGGQKRETKNMGPLVVQALKHFDQFGLPDYPGPSAQTRGGGGPSGQGPSRGYDEYLPPTGRSMGSPLARAEQSGGSMVYRPGYIRKDRETAVRREAKSVYIHPNEMPPPSGASAWVPAGTVPVGNGRPEISYGDYGARVTGEPVMARHRATCPLKKFHYEMETGQCTCNPAPSDSHMLLTEPADASLLINYELPVEIYGAGANNKQMEQLMDAFERGERFFPVKQLQPPQSYSGRLNAVEAEWVPVESKKPRKRVPGAPAAPTGESPPRSTLPNEGGGYAGPINGNASLSYGKPSYPPTGLGSGLTGIAARAAILSGATPTPVSTSPSKKPNIPKDFPPKPPPRSKPVPEGARPRQPWDAEPDGTGGGAVTDKGVISGNYSPTVPTPTGPPPVSAGGPAAAGAPAGGSGPGAPAWFDHNGAPPPAQTGGGPGDIQQQQPTQPGAATWLGAPTSGDGGAAASSPPDASRWLNGGTVPEPGTQAEASAASVPAPIRSSRQQGWVGPVSSSATSAVSVGRGGGATSRSVGRKSRGGSLGEVSETNKGKGPTPSRTASRVNPWSL</sequence>